<dbReference type="GO" id="GO:0008237">
    <property type="term" value="F:metallopeptidase activity"/>
    <property type="evidence" value="ECO:0007669"/>
    <property type="project" value="InterPro"/>
</dbReference>
<dbReference type="InterPro" id="IPR024079">
    <property type="entry name" value="MetalloPept_cat_dom_sf"/>
</dbReference>
<dbReference type="EMBL" id="AFWT01000055">
    <property type="protein sequence ID" value="EGV27862.1"/>
    <property type="molecule type" value="Genomic_DNA"/>
</dbReference>
<accession>G2E7R4</accession>
<evidence type="ECO:0000313" key="2">
    <source>
        <dbReference type="EMBL" id="EGV27862.1"/>
    </source>
</evidence>
<organism evidence="2 3">
    <name type="scientific">Thiorhodococcus drewsii AZ1</name>
    <dbReference type="NCBI Taxonomy" id="765913"/>
    <lineage>
        <taxon>Bacteria</taxon>
        <taxon>Pseudomonadati</taxon>
        <taxon>Pseudomonadota</taxon>
        <taxon>Gammaproteobacteria</taxon>
        <taxon>Chromatiales</taxon>
        <taxon>Chromatiaceae</taxon>
        <taxon>Thiorhodococcus</taxon>
    </lineage>
</organism>
<proteinExistence type="predicted"/>
<dbReference type="AlphaFoldDB" id="G2E7R4"/>
<dbReference type="eggNOG" id="COG1566">
    <property type="taxonomic scope" value="Bacteria"/>
</dbReference>
<dbReference type="eggNOG" id="COG1404">
    <property type="taxonomic scope" value="Bacteria"/>
</dbReference>
<comment type="caution">
    <text evidence="2">The sequence shown here is derived from an EMBL/GenBank/DDBJ whole genome shotgun (WGS) entry which is preliminary data.</text>
</comment>
<reference evidence="2 3" key="1">
    <citation type="submission" date="2011-06" db="EMBL/GenBank/DDBJ databases">
        <title>The draft genome of Thiorhodococcus drewsii AZ1.</title>
        <authorList>
            <consortium name="US DOE Joint Genome Institute (JGI-PGF)"/>
            <person name="Lucas S."/>
            <person name="Han J."/>
            <person name="Lapidus A."/>
            <person name="Cheng J.-F."/>
            <person name="Goodwin L."/>
            <person name="Pitluck S."/>
            <person name="Peters L."/>
            <person name="Land M.L."/>
            <person name="Hauser L."/>
            <person name="Vogl K."/>
            <person name="Liu Z."/>
            <person name="Imhoff J."/>
            <person name="Thiel V."/>
            <person name="Frigaard N.-U."/>
            <person name="Bryant D.A."/>
            <person name="Woyke T.J."/>
        </authorList>
    </citation>
    <scope>NUCLEOTIDE SEQUENCE [LARGE SCALE GENOMIC DNA]</scope>
    <source>
        <strain evidence="2 3">AZ1</strain>
    </source>
</reference>
<dbReference type="SMART" id="SM00060">
    <property type="entry name" value="FN3"/>
    <property type="match status" value="1"/>
</dbReference>
<dbReference type="PROSITE" id="PS50853">
    <property type="entry name" value="FN3"/>
    <property type="match status" value="1"/>
</dbReference>
<gene>
    <name evidence="2" type="ORF">ThidrDRAFT_4327</name>
</gene>
<dbReference type="Pfam" id="PF00041">
    <property type="entry name" value="fn3"/>
    <property type="match status" value="1"/>
</dbReference>
<dbReference type="Gene3D" id="3.40.390.10">
    <property type="entry name" value="Collagenase (Catalytic Domain)"/>
    <property type="match status" value="1"/>
</dbReference>
<dbReference type="InterPro" id="IPR013783">
    <property type="entry name" value="Ig-like_fold"/>
</dbReference>
<dbReference type="OrthoDB" id="9790784at2"/>
<dbReference type="Proteomes" id="UP000004200">
    <property type="component" value="Unassembled WGS sequence"/>
</dbReference>
<dbReference type="InterPro" id="IPR036116">
    <property type="entry name" value="FN3_sf"/>
</dbReference>
<dbReference type="STRING" id="765913.ThidrDRAFT_4327"/>
<dbReference type="Gene3D" id="2.60.40.10">
    <property type="entry name" value="Immunoglobulins"/>
    <property type="match status" value="1"/>
</dbReference>
<dbReference type="Pfam" id="PF13946">
    <property type="entry name" value="DUF4214"/>
    <property type="match status" value="1"/>
</dbReference>
<dbReference type="RefSeq" id="WP_007043040.1">
    <property type="nucleotide sequence ID" value="NZ_AFWT01000055.1"/>
</dbReference>
<protein>
    <submittedName>
        <fullName evidence="2">Fibronectin type III domain protein</fullName>
    </submittedName>
</protein>
<dbReference type="InterPro" id="IPR003961">
    <property type="entry name" value="FN3_dom"/>
</dbReference>
<evidence type="ECO:0000313" key="3">
    <source>
        <dbReference type="Proteomes" id="UP000004200"/>
    </source>
</evidence>
<dbReference type="InterPro" id="IPR025282">
    <property type="entry name" value="DUF4214"/>
</dbReference>
<evidence type="ECO:0000259" key="1">
    <source>
        <dbReference type="PROSITE" id="PS50853"/>
    </source>
</evidence>
<dbReference type="Pfam" id="PF13688">
    <property type="entry name" value="Reprolysin_5"/>
    <property type="match status" value="1"/>
</dbReference>
<keyword evidence="3" id="KW-1185">Reference proteome</keyword>
<name>G2E7R4_9GAMM</name>
<dbReference type="eggNOG" id="COG2931">
    <property type="taxonomic scope" value="Bacteria"/>
</dbReference>
<sequence length="560" mass="60788">MHLSQRKTRQFRSFGMIAILASILIWHLPTAYATSIDIMFVYENGAVSWLGSSSSMDTFSEDVVNRMNMAMQNSGSDIRFRHAHSMAVNYTYSSFTTDLTAMQAGSGAFAAVHNARDTYKADLVALLTDTGSAQGNVGLGYLLSSWRGSPSYAYTESAIRSVAISHTLTHEVGHNFGADHASDQKSDPGPNRDLDNQYSSGWYFTGSNGVDYHTIMAYNFDGYGGYYQPAPLFSTPLETFQGTPAGDADSADNTRLLGETGCIIAGYRSSALLDEPAATAATDMTTSSFTANWQSVCDATGYKLDVSTNANFSSFVTSYSARDVGNTTSYSVTGLDSGTTYYYRIRAYGSASVSSASDTITANTESSGNSDRRDAAWRVAEIYIATMGYAPDDEGLEYWVEQIQTQPEWNPTTVAQSFFDQPLVKMEYPDTLDDGALIESLYLNIFGRAADASGYDYWVTELQSGRLERNDMIIAMIEGGWANEDAANDMARFGNRVETALAFASYQSSHGIVYSGLSETDRAILREAGQDVLTGVTSDTATRDAAIDSIPDLLNGLTEV</sequence>
<dbReference type="CDD" id="cd00063">
    <property type="entry name" value="FN3"/>
    <property type="match status" value="1"/>
</dbReference>
<feature type="domain" description="Fibronectin type-III" evidence="1">
    <location>
        <begin position="275"/>
        <end position="367"/>
    </location>
</feature>
<dbReference type="SUPFAM" id="SSF55486">
    <property type="entry name" value="Metalloproteases ('zincins'), catalytic domain"/>
    <property type="match status" value="1"/>
</dbReference>
<dbReference type="SUPFAM" id="SSF49265">
    <property type="entry name" value="Fibronectin type III"/>
    <property type="match status" value="1"/>
</dbReference>